<dbReference type="Ensembl" id="ENSCWAT00000013401.1">
    <property type="protein sequence ID" value="ENSCWAP00000012327.1"/>
    <property type="gene ID" value="ENSCWAG00000009596.1"/>
</dbReference>
<keyword evidence="10" id="KW-1185">Reference proteome</keyword>
<comment type="similarity">
    <text evidence="1">Belongs to the NLRP family.</text>
</comment>
<dbReference type="GO" id="GO:0005524">
    <property type="term" value="F:ATP binding"/>
    <property type="evidence" value="ECO:0007669"/>
    <property type="project" value="UniProtKB-KW"/>
</dbReference>
<dbReference type="SUPFAM" id="SSF47986">
    <property type="entry name" value="DEATH domain"/>
    <property type="match status" value="1"/>
</dbReference>
<dbReference type="GO" id="GO:0140095">
    <property type="term" value="C:cytoplasmic lattice"/>
    <property type="evidence" value="ECO:0007669"/>
    <property type="project" value="Ensembl"/>
</dbReference>
<dbReference type="GO" id="GO:0015631">
    <property type="term" value="F:tubulin binding"/>
    <property type="evidence" value="ECO:0007669"/>
    <property type="project" value="Ensembl"/>
</dbReference>
<dbReference type="Pfam" id="PF17779">
    <property type="entry name" value="WHD_NOD2"/>
    <property type="match status" value="1"/>
</dbReference>
<dbReference type="InterPro" id="IPR004020">
    <property type="entry name" value="DAPIN"/>
</dbReference>
<name>A0A8C3WED2_9CETA</name>
<dbReference type="InterPro" id="IPR041075">
    <property type="entry name" value="NOD1/2_WH"/>
</dbReference>
<evidence type="ECO:0000313" key="9">
    <source>
        <dbReference type="Ensembl" id="ENSCWAP00000012327.1"/>
    </source>
</evidence>
<keyword evidence="3" id="KW-0677">Repeat</keyword>
<dbReference type="PANTHER" id="PTHR45690">
    <property type="entry name" value="NACHT, LRR AND PYD DOMAINS-CONTAINING PROTEIN 12"/>
    <property type="match status" value="1"/>
</dbReference>
<dbReference type="InterPro" id="IPR007111">
    <property type="entry name" value="NACHT_NTPase"/>
</dbReference>
<dbReference type="Pfam" id="PF13516">
    <property type="entry name" value="LRR_6"/>
    <property type="match status" value="5"/>
</dbReference>
<reference evidence="9" key="1">
    <citation type="submission" date="2025-08" db="UniProtKB">
        <authorList>
            <consortium name="Ensembl"/>
        </authorList>
    </citation>
    <scope>IDENTIFICATION</scope>
</reference>
<dbReference type="GO" id="GO:0005794">
    <property type="term" value="C:Golgi apparatus"/>
    <property type="evidence" value="ECO:0007669"/>
    <property type="project" value="Ensembl"/>
</dbReference>
<organism evidence="9 10">
    <name type="scientific">Catagonus wagneri</name>
    <name type="common">Chacoan peccary</name>
    <dbReference type="NCBI Taxonomy" id="51154"/>
    <lineage>
        <taxon>Eukaryota</taxon>
        <taxon>Metazoa</taxon>
        <taxon>Chordata</taxon>
        <taxon>Craniata</taxon>
        <taxon>Vertebrata</taxon>
        <taxon>Euteleostomi</taxon>
        <taxon>Mammalia</taxon>
        <taxon>Eutheria</taxon>
        <taxon>Laurasiatheria</taxon>
        <taxon>Artiodactyla</taxon>
        <taxon>Suina</taxon>
        <taxon>Tayassuidae</taxon>
        <taxon>Catagonus</taxon>
    </lineage>
</organism>
<dbReference type="SUPFAM" id="SSF52047">
    <property type="entry name" value="RNI-like"/>
    <property type="match status" value="2"/>
</dbReference>
<evidence type="ECO:0000256" key="5">
    <source>
        <dbReference type="ARBA" id="ARBA00022840"/>
    </source>
</evidence>
<dbReference type="GO" id="GO:0050727">
    <property type="term" value="P:regulation of inflammatory response"/>
    <property type="evidence" value="ECO:0007669"/>
    <property type="project" value="TreeGrafter"/>
</dbReference>
<dbReference type="SUPFAM" id="SSF52540">
    <property type="entry name" value="P-loop containing nucleoside triphosphate hydrolases"/>
    <property type="match status" value="1"/>
</dbReference>
<evidence type="ECO:0000256" key="2">
    <source>
        <dbReference type="ARBA" id="ARBA00022614"/>
    </source>
</evidence>
<dbReference type="PANTHER" id="PTHR45690:SF7">
    <property type="entry name" value="NACHT, LRR AND PYD DOMAINS-CONTAINING PROTEIN 5"/>
    <property type="match status" value="1"/>
</dbReference>
<dbReference type="AlphaFoldDB" id="A0A8C3WED2"/>
<protein>
    <submittedName>
        <fullName evidence="9">NLR family pyrin domain containing 5</fullName>
    </submittedName>
</protein>
<dbReference type="InterPro" id="IPR011029">
    <property type="entry name" value="DEATH-like_dom_sf"/>
</dbReference>
<dbReference type="CDD" id="cd08320">
    <property type="entry name" value="Pyrin_NALPs"/>
    <property type="match status" value="1"/>
</dbReference>
<keyword evidence="4" id="KW-0547">Nucleotide-binding</keyword>
<dbReference type="SMART" id="SM00368">
    <property type="entry name" value="LRR_RI"/>
    <property type="match status" value="12"/>
</dbReference>
<evidence type="ECO:0000256" key="1">
    <source>
        <dbReference type="ARBA" id="ARBA00008665"/>
    </source>
</evidence>
<dbReference type="InterPro" id="IPR032675">
    <property type="entry name" value="LRR_dom_sf"/>
</dbReference>
<dbReference type="SMART" id="SM01289">
    <property type="entry name" value="PYRIN"/>
    <property type="match status" value="1"/>
</dbReference>
<dbReference type="GeneTree" id="ENSGT00940000162898"/>
<feature type="domain" description="Pyrin" evidence="7">
    <location>
        <begin position="30"/>
        <end position="126"/>
    </location>
</feature>
<dbReference type="InterPro" id="IPR001611">
    <property type="entry name" value="Leu-rich_rpt"/>
</dbReference>
<dbReference type="GO" id="GO:0005739">
    <property type="term" value="C:mitochondrion"/>
    <property type="evidence" value="ECO:0007669"/>
    <property type="project" value="Ensembl"/>
</dbReference>
<dbReference type="Gene3D" id="1.10.533.10">
    <property type="entry name" value="Death Domain, Fas"/>
    <property type="match status" value="1"/>
</dbReference>
<gene>
    <name evidence="9" type="primary">NLRP5</name>
</gene>
<dbReference type="GO" id="GO:0005829">
    <property type="term" value="C:cytosol"/>
    <property type="evidence" value="ECO:0007669"/>
    <property type="project" value="TreeGrafter"/>
</dbReference>
<evidence type="ECO:0000259" key="8">
    <source>
        <dbReference type="PROSITE" id="PS50837"/>
    </source>
</evidence>
<evidence type="ECO:0000259" key="7">
    <source>
        <dbReference type="PROSITE" id="PS50824"/>
    </source>
</evidence>
<dbReference type="InterPro" id="IPR041267">
    <property type="entry name" value="NLRP_HD2"/>
</dbReference>
<dbReference type="Pfam" id="PF05729">
    <property type="entry name" value="NACHT"/>
    <property type="match status" value="1"/>
</dbReference>
<sequence>CVTCPTGPLCLLPKKPLCHQNLSSQPCIKMGEAKLSSFSNYGLQWCFKQLGKEEFETFKELLKENTSDLATSSFPLAEVDDASSEHLTSLLHEHYKESFAWKISIDIFEKMNLCALSEMARDEMKKYLLAEIGEDSIPTKPDQGPSLEEVPGHSDDQQNYRHHVMTRFSTKLDVPPSWEGSAFDFPDTHMLAAAFNPDQGGFRPRTVVLHGKPGVGKSALARRIVLFWAQGELFSGMFSYVFFLQAGEMQWARESSFAELISKEWPNAHIPVEEILSQPEGLLFVVDGCENLDLTLQEHDSHLCGDWAEKQPASSLLRRLLNKVLLPECSLLITVRDGGIEKLQPLLLSPRYLLVEGLSVQKRLRLLLEHGTRAYPKVPAWLPSVVDNHELLDKCQASATCWLICEALKLQEAAGKSLPAHQTLTALYATFVFHQLTPREAARRRLSQEEGAALKGLCRLAAGGVWKTKFVFHSEDLGLHGLKEPELSALVRRDILVQDARDPQRYAFRDLGLQEFCAALYYVLRGLETERDPPPLFTQHLESWMELREMDFSVHLVQMKRCLFGLVSRGAMGTLEAVLGCPVPLVAKQGLLHWISLLGQHADTTAPRDVLDAFHCLFETQDEEWVRLALNGLQEAWLPVHRPLDLIVSSFCLQHGQDLQKIRLDVGETPKDKCAEAWSGLPQGLQIKTFDEHWENLCSVLSTHPSLRHLDLSGSILSEQAMKTLCIKLRQPTCKIQNLIFKSAQVTLGLRHLWVTLVINRNIKYLDVEGTRLKEEDVTMACEAMNHPNCQLESLRLDRCGLTHSSYLVLSQVLVTSVSLKSLSLSGNKVTDQSTKPLCDALRSTQCALQRLILGNCGLTAADCQDLASALSKNQSLTHLYLAGNSLGSEGVNLLGRAMKRPSCGLQRLILNACNLDVAGCGFLAFALMGNRRLTHLSLSMNPLEDDGMNLLCEVMMEPSCHLQDLELVKCQLTATCCKNLSRVITRNKHLQSLDLAANALGDNGTEVLCEGLKQKNSLRRLGLEACELTSGCCEALSSALSGNRHLTSLNLMQNSFNLGGVTKLCAAFAHPACGLQVLGLWKGQYPAQIRRLLEELQRLKPEMVIGDHWYSFAQDDRYWWKN</sequence>
<reference evidence="9" key="2">
    <citation type="submission" date="2025-09" db="UniProtKB">
        <authorList>
            <consortium name="Ensembl"/>
        </authorList>
    </citation>
    <scope>IDENTIFICATION</scope>
</reference>
<dbReference type="InterPro" id="IPR027417">
    <property type="entry name" value="P-loop_NTPase"/>
</dbReference>
<keyword evidence="2" id="KW-0433">Leucine-rich repeat</keyword>
<keyword evidence="5" id="KW-0067">ATP-binding</keyword>
<dbReference type="Proteomes" id="UP000694540">
    <property type="component" value="Unplaced"/>
</dbReference>
<feature type="region of interest" description="Disordered" evidence="6">
    <location>
        <begin position="135"/>
        <end position="156"/>
    </location>
</feature>
<accession>A0A8C3WED2</accession>
<evidence type="ECO:0000256" key="3">
    <source>
        <dbReference type="ARBA" id="ARBA00022737"/>
    </source>
</evidence>
<proteinExistence type="inferred from homology"/>
<evidence type="ECO:0000313" key="10">
    <source>
        <dbReference type="Proteomes" id="UP000694540"/>
    </source>
</evidence>
<evidence type="ECO:0000256" key="6">
    <source>
        <dbReference type="SAM" id="MobiDB-lite"/>
    </source>
</evidence>
<dbReference type="PROSITE" id="PS50824">
    <property type="entry name" value="DAPIN"/>
    <property type="match status" value="1"/>
</dbReference>
<dbReference type="GO" id="GO:0106333">
    <property type="term" value="C:subcortical maternal complex"/>
    <property type="evidence" value="ECO:0007669"/>
    <property type="project" value="Ensembl"/>
</dbReference>
<feature type="domain" description="NACHT" evidence="8">
    <location>
        <begin position="205"/>
        <end position="336"/>
    </location>
</feature>
<dbReference type="GO" id="GO:0005938">
    <property type="term" value="C:cell cortex"/>
    <property type="evidence" value="ECO:0007669"/>
    <property type="project" value="TreeGrafter"/>
</dbReference>
<dbReference type="Pfam" id="PF17776">
    <property type="entry name" value="NLRC4_HD2"/>
    <property type="match status" value="1"/>
</dbReference>
<dbReference type="PROSITE" id="PS50837">
    <property type="entry name" value="NACHT"/>
    <property type="match status" value="1"/>
</dbReference>
<dbReference type="Gene3D" id="3.80.10.10">
    <property type="entry name" value="Ribonuclease Inhibitor"/>
    <property type="match status" value="1"/>
</dbReference>
<evidence type="ECO:0000256" key="4">
    <source>
        <dbReference type="ARBA" id="ARBA00022741"/>
    </source>
</evidence>
<dbReference type="Gene3D" id="3.40.50.300">
    <property type="entry name" value="P-loop containing nucleotide triphosphate hydrolases"/>
    <property type="match status" value="1"/>
</dbReference>
<dbReference type="GO" id="GO:0005634">
    <property type="term" value="C:nucleus"/>
    <property type="evidence" value="ECO:0007669"/>
    <property type="project" value="Ensembl"/>
</dbReference>
<dbReference type="GO" id="GO:0060473">
    <property type="term" value="C:cortical granule"/>
    <property type="evidence" value="ECO:0007669"/>
    <property type="project" value="Ensembl"/>
</dbReference>
<dbReference type="Pfam" id="PF02758">
    <property type="entry name" value="PYRIN"/>
    <property type="match status" value="1"/>
</dbReference>
<dbReference type="InterPro" id="IPR050637">
    <property type="entry name" value="NLRP_innate_immun_reg"/>
</dbReference>